<dbReference type="NCBIfam" id="TIGR01730">
    <property type="entry name" value="RND_mfp"/>
    <property type="match status" value="1"/>
</dbReference>
<sequence length="489" mass="54921">MKLSNKQAVFLVGTLVVLILIWWAVPQEEGRTQTATPLTHLVSAERRTLEVTVEAAGSLRARDQVVISNTLEGRTTILSLVEEGTNVSKGDKLIELDASTLQDRLIDQQITVQNAEASFVQARENLEVVKNQAQSDVDEAKLAVTYAEDDLKKYREGEFPNEKKEQLSQIAVDEEELRRAEEKLEWSRVLFDEKFISQTELQADELAAQKAGIDLELSRSNLDLLLKFTHVRRLTELNAEVEKTRMALERIQRKAKASVIQAQADLNAKQALLERERGRLSKTRDELNKTVLVAPQDGIVVYATSFQRSWRGNNEPLTAGQEVRERQELIYLPSSGTMVAQTQIHESNLEKVELGQKARVYVDSMPGKSFLAEVKSVAVFPDATSSWLNPDLKLYRTDLELLEHDDALRSGLNCRIEIDVAHLEDVVTIPVQAVVIDGGRTFVYCRKDGRVQQQDIQLGQSNESFVEVIDGLQPGDRVQLNPPVTGTEE</sequence>
<evidence type="ECO:0000313" key="9">
    <source>
        <dbReference type="Proteomes" id="UP000005695"/>
    </source>
</evidence>
<evidence type="ECO:0000256" key="2">
    <source>
        <dbReference type="ARBA" id="ARBA00009477"/>
    </source>
</evidence>
<dbReference type="InterPro" id="IPR058637">
    <property type="entry name" value="YknX-like_C"/>
</dbReference>
<keyword evidence="9" id="KW-1185">Reference proteome</keyword>
<dbReference type="Gene3D" id="2.40.420.20">
    <property type="match status" value="1"/>
</dbReference>
<reference evidence="8" key="1">
    <citation type="submission" date="2006-05" db="EMBL/GenBank/DDBJ databases">
        <title>Annotation of the draft genome assembly of Desulfuromonas acetoxidans DSM 684.</title>
        <authorList>
            <consortium name="US DOE Joint Genome Institute (JGI-ORNL)"/>
            <person name="Larimer F."/>
            <person name="Land M."/>
            <person name="Hauser L."/>
        </authorList>
    </citation>
    <scope>NUCLEOTIDE SEQUENCE [LARGE SCALE GENOMIC DNA]</scope>
    <source>
        <strain evidence="8">DSM 684</strain>
    </source>
</reference>
<dbReference type="GO" id="GO:0022857">
    <property type="term" value="F:transmembrane transporter activity"/>
    <property type="evidence" value="ECO:0007669"/>
    <property type="project" value="InterPro"/>
</dbReference>
<dbReference type="RefSeq" id="WP_006002820.1">
    <property type="nucleotide sequence ID" value="NZ_AAEW02000029.1"/>
</dbReference>
<proteinExistence type="inferred from homology"/>
<dbReference type="Pfam" id="PF25990">
    <property type="entry name" value="Beta-barrel_YknX"/>
    <property type="match status" value="1"/>
</dbReference>
<organism evidence="8 9">
    <name type="scientific">Desulfuromonas acetoxidans (strain DSM 684 / 11070)</name>
    <dbReference type="NCBI Taxonomy" id="281689"/>
    <lineage>
        <taxon>Bacteria</taxon>
        <taxon>Pseudomonadati</taxon>
        <taxon>Thermodesulfobacteriota</taxon>
        <taxon>Desulfuromonadia</taxon>
        <taxon>Desulfuromonadales</taxon>
        <taxon>Desulfuromonadaceae</taxon>
        <taxon>Desulfuromonas</taxon>
    </lineage>
</organism>
<accession>Q1JVY2</accession>
<dbReference type="PANTHER" id="PTHR32347:SF23">
    <property type="entry name" value="BLL5650 PROTEIN"/>
    <property type="match status" value="1"/>
</dbReference>
<dbReference type="Gene3D" id="2.40.50.100">
    <property type="match status" value="1"/>
</dbReference>
<feature type="domain" description="YknX-like beta-barrel" evidence="7">
    <location>
        <begin position="338"/>
        <end position="418"/>
    </location>
</feature>
<dbReference type="GO" id="GO:0030313">
    <property type="term" value="C:cell envelope"/>
    <property type="evidence" value="ECO:0007669"/>
    <property type="project" value="UniProtKB-SubCell"/>
</dbReference>
<dbReference type="Gene3D" id="1.10.287.470">
    <property type="entry name" value="Helix hairpin bin"/>
    <property type="match status" value="1"/>
</dbReference>
<feature type="domain" description="YknX-like C-terminal permuted SH3-like" evidence="6">
    <location>
        <begin position="426"/>
        <end position="482"/>
    </location>
</feature>
<evidence type="ECO:0000313" key="8">
    <source>
        <dbReference type="EMBL" id="EAT14384.1"/>
    </source>
</evidence>
<dbReference type="PANTHER" id="PTHR32347">
    <property type="entry name" value="EFFLUX SYSTEM COMPONENT YKNX-RELATED"/>
    <property type="match status" value="1"/>
</dbReference>
<evidence type="ECO:0000256" key="5">
    <source>
        <dbReference type="SAM" id="Phobius"/>
    </source>
</evidence>
<evidence type="ECO:0000256" key="4">
    <source>
        <dbReference type="SAM" id="Coils"/>
    </source>
</evidence>
<dbReference type="InterPro" id="IPR058636">
    <property type="entry name" value="Beta-barrel_YknX"/>
</dbReference>
<name>Q1JVY2_DESA6</name>
<evidence type="ECO:0000256" key="1">
    <source>
        <dbReference type="ARBA" id="ARBA00004196"/>
    </source>
</evidence>
<evidence type="ECO:0000259" key="7">
    <source>
        <dbReference type="Pfam" id="PF25990"/>
    </source>
</evidence>
<keyword evidence="5" id="KW-1133">Transmembrane helix</keyword>
<evidence type="ECO:0000259" key="6">
    <source>
        <dbReference type="Pfam" id="PF25989"/>
    </source>
</evidence>
<dbReference type="Gene3D" id="2.40.30.170">
    <property type="match status" value="1"/>
</dbReference>
<dbReference type="GO" id="GO:0016020">
    <property type="term" value="C:membrane"/>
    <property type="evidence" value="ECO:0007669"/>
    <property type="project" value="InterPro"/>
</dbReference>
<dbReference type="Proteomes" id="UP000005695">
    <property type="component" value="Unassembled WGS sequence"/>
</dbReference>
<gene>
    <name evidence="8" type="ORF">Dace_0297</name>
</gene>
<dbReference type="EMBL" id="AAEW02000029">
    <property type="protein sequence ID" value="EAT14384.1"/>
    <property type="molecule type" value="Genomic_DNA"/>
</dbReference>
<dbReference type="OrthoDB" id="9811754at2"/>
<dbReference type="SUPFAM" id="SSF111369">
    <property type="entry name" value="HlyD-like secretion proteins"/>
    <property type="match status" value="1"/>
</dbReference>
<protein>
    <submittedName>
        <fullName evidence="8">Secretion protein HlyD</fullName>
    </submittedName>
</protein>
<feature type="transmembrane region" description="Helical" evidence="5">
    <location>
        <begin position="7"/>
        <end position="25"/>
    </location>
</feature>
<keyword evidence="5" id="KW-0812">Transmembrane</keyword>
<comment type="subcellular location">
    <subcellularLocation>
        <location evidence="1">Cell envelope</location>
    </subcellularLocation>
</comment>
<comment type="caution">
    <text evidence="8">The sequence shown here is derived from an EMBL/GenBank/DDBJ whole genome shotgun (WGS) entry which is preliminary data.</text>
</comment>
<dbReference type="InterPro" id="IPR050465">
    <property type="entry name" value="UPF0194_transport"/>
</dbReference>
<feature type="coiled-coil region" evidence="4">
    <location>
        <begin position="112"/>
        <end position="183"/>
    </location>
</feature>
<dbReference type="Pfam" id="PF25989">
    <property type="entry name" value="YknX_C"/>
    <property type="match status" value="1"/>
</dbReference>
<comment type="similarity">
    <text evidence="2">Belongs to the membrane fusion protein (MFP) (TC 8.A.1) family.</text>
</comment>
<reference evidence="8" key="2">
    <citation type="submission" date="2006-05" db="EMBL/GenBank/DDBJ databases">
        <title>Sequencing of the draft genome and assembly of Desulfuromonas acetoxidans DSM 684.</title>
        <authorList>
            <consortium name="US DOE Joint Genome Institute (JGI-PGF)"/>
            <person name="Copeland A."/>
            <person name="Lucas S."/>
            <person name="Lapidus A."/>
            <person name="Barry K."/>
            <person name="Detter J.C."/>
            <person name="Glavina del Rio T."/>
            <person name="Hammon N."/>
            <person name="Israni S."/>
            <person name="Dalin E."/>
            <person name="Tice H."/>
            <person name="Bruce D."/>
            <person name="Pitluck S."/>
            <person name="Richardson P."/>
        </authorList>
    </citation>
    <scope>NUCLEOTIDE SEQUENCE [LARGE SCALE GENOMIC DNA]</scope>
    <source>
        <strain evidence="8">DSM 684</strain>
    </source>
</reference>
<evidence type="ECO:0000256" key="3">
    <source>
        <dbReference type="ARBA" id="ARBA00023054"/>
    </source>
</evidence>
<keyword evidence="5" id="KW-0472">Membrane</keyword>
<dbReference type="AlphaFoldDB" id="Q1JVY2"/>
<keyword evidence="3 4" id="KW-0175">Coiled coil</keyword>
<dbReference type="InterPro" id="IPR006143">
    <property type="entry name" value="RND_pump_MFP"/>
</dbReference>